<dbReference type="Proteomes" id="UP000634919">
    <property type="component" value="Unassembled WGS sequence"/>
</dbReference>
<protein>
    <submittedName>
        <fullName evidence="2">Tripartite tricarboxylate transporter substrate binding protein</fullName>
    </submittedName>
</protein>
<evidence type="ECO:0000313" key="2">
    <source>
        <dbReference type="EMBL" id="MBD7960427.1"/>
    </source>
</evidence>
<evidence type="ECO:0000313" key="3">
    <source>
        <dbReference type="Proteomes" id="UP000634919"/>
    </source>
</evidence>
<dbReference type="Gene3D" id="3.40.190.10">
    <property type="entry name" value="Periplasmic binding protein-like II"/>
    <property type="match status" value="1"/>
</dbReference>
<keyword evidence="3" id="KW-1185">Reference proteome</keyword>
<comment type="caution">
    <text evidence="2">The sequence shown here is derived from an EMBL/GenBank/DDBJ whole genome shotgun (WGS) entry which is preliminary data.</text>
</comment>
<dbReference type="InterPro" id="IPR005064">
    <property type="entry name" value="BUG"/>
</dbReference>
<dbReference type="CDD" id="cd07012">
    <property type="entry name" value="PBP2_Bug_TTT"/>
    <property type="match status" value="1"/>
</dbReference>
<dbReference type="EMBL" id="JACSQK010000004">
    <property type="protein sequence ID" value="MBD7960427.1"/>
    <property type="molecule type" value="Genomic_DNA"/>
</dbReference>
<dbReference type="SUPFAM" id="SSF53850">
    <property type="entry name" value="Periplasmic binding protein-like II"/>
    <property type="match status" value="1"/>
</dbReference>
<dbReference type="RefSeq" id="WP_191722842.1">
    <property type="nucleotide sequence ID" value="NZ_JACSQK010000004.1"/>
</dbReference>
<evidence type="ECO:0000256" key="1">
    <source>
        <dbReference type="ARBA" id="ARBA00006987"/>
    </source>
</evidence>
<name>A0ABR8SAC2_9BURK</name>
<organism evidence="2 3">
    <name type="scientific">Comamonas avium</name>
    <dbReference type="NCBI Taxonomy" id="2762231"/>
    <lineage>
        <taxon>Bacteria</taxon>
        <taxon>Pseudomonadati</taxon>
        <taxon>Pseudomonadota</taxon>
        <taxon>Betaproteobacteria</taxon>
        <taxon>Burkholderiales</taxon>
        <taxon>Comamonadaceae</taxon>
        <taxon>Comamonas</taxon>
    </lineage>
</organism>
<dbReference type="PANTHER" id="PTHR42928">
    <property type="entry name" value="TRICARBOXYLATE-BINDING PROTEIN"/>
    <property type="match status" value="1"/>
</dbReference>
<proteinExistence type="inferred from homology"/>
<dbReference type="InterPro" id="IPR042100">
    <property type="entry name" value="Bug_dom1"/>
</dbReference>
<comment type="similarity">
    <text evidence="1">Belongs to the UPF0065 (bug) family.</text>
</comment>
<reference evidence="2 3" key="1">
    <citation type="submission" date="2020-08" db="EMBL/GenBank/DDBJ databases">
        <title>A Genomic Blueprint of the Chicken Gut Microbiome.</title>
        <authorList>
            <person name="Gilroy R."/>
            <person name="Ravi A."/>
            <person name="Getino M."/>
            <person name="Pursley I."/>
            <person name="Horton D.L."/>
            <person name="Alikhan N.-F."/>
            <person name="Baker D."/>
            <person name="Gharbi K."/>
            <person name="Hall N."/>
            <person name="Watson M."/>
            <person name="Adriaenssens E.M."/>
            <person name="Foster-Nyarko E."/>
            <person name="Jarju S."/>
            <person name="Secka A."/>
            <person name="Antonio M."/>
            <person name="Oren A."/>
            <person name="Chaudhuri R."/>
            <person name="La Ragione R.M."/>
            <person name="Hildebrand F."/>
            <person name="Pallen M.J."/>
        </authorList>
    </citation>
    <scope>NUCLEOTIDE SEQUENCE [LARGE SCALE GENOMIC DNA]</scope>
    <source>
        <strain evidence="2 3">Sa2CVA6</strain>
    </source>
</reference>
<gene>
    <name evidence="2" type="ORF">H9646_08005</name>
</gene>
<dbReference type="Pfam" id="PF03401">
    <property type="entry name" value="TctC"/>
    <property type="match status" value="1"/>
</dbReference>
<dbReference type="Gene3D" id="3.40.190.150">
    <property type="entry name" value="Bordetella uptake gene, domain 1"/>
    <property type="match status" value="1"/>
</dbReference>
<dbReference type="PIRSF" id="PIRSF017082">
    <property type="entry name" value="YflP"/>
    <property type="match status" value="1"/>
</dbReference>
<sequence>MDKRIFLQSLGALAATTWTSSWAQTSHSGFPQKPITLIQPYAPGGPTDQHLRVVAEEAGKILGQPIVLDSRPGANGVTAAAALTRAAPDGYTLGVLPASVYREPYINKVPFDPTSSFSYIALLSDYSFGLAVRDDAPWKTWADLMEDAKKRPGVLNIGATGAMGTPRIVMEEALAAAGVKANVVTYKGDADVTTAILGGHIDAAPLSGVAVPHIEAKKMRYLVMLTAQRIRRFPQLQTLQEAGIPHYIDSPYGVAGPKGMDAARVLQISTAFHQALLSPAGMRVLQQLNQEPNYKAPADYQAYANAAFAREKARMAWMRDNGLLQ</sequence>
<accession>A0ABR8SAC2</accession>
<dbReference type="PANTHER" id="PTHR42928:SF5">
    <property type="entry name" value="BLR1237 PROTEIN"/>
    <property type="match status" value="1"/>
</dbReference>